<sequence length="391" mass="42890">MDNQILAEVGKMTEMVEKIKTESEKQSKDYGALTAQIDAKMAAFAASAEAKSADEIRAFQKEMQSQFDSLATKSNVIGEKKEQTLSEGIAEALSGIDFKEGIDNEMTQKLRSDRKFRIELPNVKAMGLNNLVGDPQATYSIRQAILPAQKINFRDLTPTVNTETGLYVFYKEQNAANNIAVQSEGSTKAENTYSFTEVKVVQNYLAGYSTFTKQMATSLPWLQSTLPRILMRDFFKKENAAFFSTVSQAATVTTSAETDNVKKIIDMIAQQMDLNYTVSYGLVSNAMMASLLKSTYTNGYYSGAGGLTLNASGTGVTIFGVPILPASWVTNNKVLLIDTDYLERVQVKGLAIELSYENGTNFVQNLVTARIECQEEINLMLGASAAYGTLA</sequence>
<reference evidence="2" key="1">
    <citation type="submission" date="2020-04" db="EMBL/GenBank/DDBJ databases">
        <authorList>
            <person name="Chiriac C."/>
            <person name="Salcher M."/>
            <person name="Ghai R."/>
            <person name="Kavagutti S V."/>
        </authorList>
    </citation>
    <scope>NUCLEOTIDE SEQUENCE</scope>
</reference>
<dbReference type="SUPFAM" id="SSF56563">
    <property type="entry name" value="Major capsid protein gp5"/>
    <property type="match status" value="1"/>
</dbReference>
<dbReference type="Gene3D" id="3.30.2320.10">
    <property type="entry name" value="hypothetical protein PF0899 domain"/>
    <property type="match status" value="1"/>
</dbReference>
<dbReference type="Gene3D" id="3.30.2400.10">
    <property type="entry name" value="Major capsid protein gp5"/>
    <property type="match status" value="1"/>
</dbReference>
<accession>A0A6J5KIB5</accession>
<feature type="domain" description="Phage capsid-like C-terminal" evidence="1">
    <location>
        <begin position="152"/>
        <end position="372"/>
    </location>
</feature>
<dbReference type="Pfam" id="PF05065">
    <property type="entry name" value="Phage_capsid"/>
    <property type="match status" value="1"/>
</dbReference>
<evidence type="ECO:0000313" key="2">
    <source>
        <dbReference type="EMBL" id="CAB4121848.1"/>
    </source>
</evidence>
<gene>
    <name evidence="2" type="ORF">UFOVP25_34</name>
</gene>
<proteinExistence type="predicted"/>
<protein>
    <recommendedName>
        <fullName evidence="1">Phage capsid-like C-terminal domain-containing protein</fullName>
    </recommendedName>
</protein>
<organism evidence="2">
    <name type="scientific">uncultured Caudovirales phage</name>
    <dbReference type="NCBI Taxonomy" id="2100421"/>
    <lineage>
        <taxon>Viruses</taxon>
        <taxon>Duplodnaviria</taxon>
        <taxon>Heunggongvirae</taxon>
        <taxon>Uroviricota</taxon>
        <taxon>Caudoviricetes</taxon>
        <taxon>Peduoviridae</taxon>
        <taxon>Maltschvirus</taxon>
        <taxon>Maltschvirus maltsch</taxon>
    </lineage>
</organism>
<evidence type="ECO:0000259" key="1">
    <source>
        <dbReference type="Pfam" id="PF05065"/>
    </source>
</evidence>
<dbReference type="EMBL" id="LR796153">
    <property type="protein sequence ID" value="CAB4121848.1"/>
    <property type="molecule type" value="Genomic_DNA"/>
</dbReference>
<name>A0A6J5KIB5_9CAUD</name>
<dbReference type="InterPro" id="IPR054612">
    <property type="entry name" value="Phage_capsid-like_C"/>
</dbReference>